<dbReference type="GO" id="GO:0000938">
    <property type="term" value="C:GARP complex"/>
    <property type="evidence" value="ECO:0007669"/>
    <property type="project" value="InterPro"/>
</dbReference>
<keyword evidence="5" id="KW-0333">Golgi apparatus</keyword>
<feature type="compositionally biased region" description="Basic and acidic residues" evidence="7">
    <location>
        <begin position="141"/>
        <end position="150"/>
    </location>
</feature>
<evidence type="ECO:0000256" key="6">
    <source>
        <dbReference type="ARBA" id="ARBA00023054"/>
    </source>
</evidence>
<evidence type="ECO:0000313" key="9">
    <source>
        <dbReference type="EMBL" id="CAI8042594.1"/>
    </source>
</evidence>
<feature type="region of interest" description="Disordered" evidence="7">
    <location>
        <begin position="630"/>
        <end position="667"/>
    </location>
</feature>
<sequence length="758" mass="82709">MSAASGGRRDSSDVDVFLPHSDGETSRYDPLAISGRVPTPTASSSSRVSSRLRIPSVKEVAEKSEGPNWTMSSPAQNLAAALNDPSDREYDLFTRTWGMYFVPNAPLPPSTIPNIQLGDFIRYLKETSSGRKVHRSIVRQLRKESQDEKTCPTSPTSPALPPLISKLHQEGRMFDLSSVPRLFMQADFCLKDLATFQQVLPLQELGPGRRTKKAARSGERGKKNVTSPSPNTPSTPPVSSKLLHEKLSQYLDVIEVHLAHQIAQRSDLFFSTLSSQQELQDHIMSVRQNVVELRMCLRDLDRKLTHKNLELMRLCSQTHRNSQVLQKLKLISTVQQTQPTIQLLLSTSDFVGAIDLITTTQDVLHDELRGVHSLRHLGSQLAEMERAIEKMMEADLVDFAMEDIGLRVKAFSNPSLNSDVTASEERLVSVVYGLLMQSKLHFLTALREGILTNLKYTVKETVKTYLHIPEVEGEGMDSPSLADCMRSMEFDAWLGMLEHLFSALLSHLKTVQSCVKVIASVCERAAGGSSKTGRATKQAARQQSVDQSSTTAMVRETLLKNSTTTAAISTTTTNSHLLNPSISLPAGNLTAGPSNLPSFDSTFEKSNAQFEAEAELELLMMQEEMSDLRVDPSGSVTNWTQPLSGESSQNSTNRLDAGFSGGELERTGGVGSVGLELSPADSSSVSREGGRAAGGAVGRVVATTAGVGGGRSQQLTVDSKEKERLEDIMAVAHVDENGVRSHVRRASSVPATIADRMS</sequence>
<dbReference type="GO" id="GO:0042147">
    <property type="term" value="P:retrograde transport, endosome to Golgi"/>
    <property type="evidence" value="ECO:0007669"/>
    <property type="project" value="InterPro"/>
</dbReference>
<keyword evidence="10" id="KW-1185">Reference proteome</keyword>
<feature type="region of interest" description="Disordered" evidence="7">
    <location>
        <begin position="141"/>
        <end position="162"/>
    </location>
</feature>
<feature type="region of interest" description="Disordered" evidence="7">
    <location>
        <begin position="207"/>
        <end position="240"/>
    </location>
</feature>
<evidence type="ECO:0000313" key="10">
    <source>
        <dbReference type="Proteomes" id="UP001174909"/>
    </source>
</evidence>
<feature type="domain" description="Vacuolar protein sorting-associated protein 54 N-terminal" evidence="8">
    <location>
        <begin position="245"/>
        <end position="399"/>
    </location>
</feature>
<dbReference type="PANTHER" id="PTHR12965">
    <property type="entry name" value="VACUOLAR PROTEIN SORTING 54"/>
    <property type="match status" value="1"/>
</dbReference>
<dbReference type="InterPro" id="IPR019515">
    <property type="entry name" value="VPS54_N"/>
</dbReference>
<dbReference type="GO" id="GO:0006896">
    <property type="term" value="P:Golgi to vacuole transport"/>
    <property type="evidence" value="ECO:0007669"/>
    <property type="project" value="TreeGrafter"/>
</dbReference>
<protein>
    <submittedName>
        <fullName evidence="9">Vacuolar protein sorting-associated protein 54</fullName>
    </submittedName>
</protein>
<evidence type="ECO:0000259" key="8">
    <source>
        <dbReference type="Pfam" id="PF10475"/>
    </source>
</evidence>
<keyword evidence="4" id="KW-0653">Protein transport</keyword>
<dbReference type="PANTHER" id="PTHR12965:SF0">
    <property type="entry name" value="VACUOLAR PROTEIN SORTING-ASSOCIATED PROTEIN 54"/>
    <property type="match status" value="1"/>
</dbReference>
<dbReference type="GO" id="GO:0019905">
    <property type="term" value="F:syntaxin binding"/>
    <property type="evidence" value="ECO:0007669"/>
    <property type="project" value="TreeGrafter"/>
</dbReference>
<feature type="compositionally biased region" description="Polar residues" evidence="7">
    <location>
        <begin position="634"/>
        <end position="654"/>
    </location>
</feature>
<dbReference type="GO" id="GO:0005829">
    <property type="term" value="C:cytosol"/>
    <property type="evidence" value="ECO:0007669"/>
    <property type="project" value="GOC"/>
</dbReference>
<organism evidence="9 10">
    <name type="scientific">Geodia barretti</name>
    <name type="common">Barrett's horny sponge</name>
    <dbReference type="NCBI Taxonomy" id="519541"/>
    <lineage>
        <taxon>Eukaryota</taxon>
        <taxon>Metazoa</taxon>
        <taxon>Porifera</taxon>
        <taxon>Demospongiae</taxon>
        <taxon>Heteroscleromorpha</taxon>
        <taxon>Tetractinellida</taxon>
        <taxon>Astrophorina</taxon>
        <taxon>Geodiidae</taxon>
        <taxon>Geodia</taxon>
    </lineage>
</organism>
<accession>A0AA35X3C3</accession>
<feature type="region of interest" description="Disordered" evidence="7">
    <location>
        <begin position="1"/>
        <end position="50"/>
    </location>
</feature>
<dbReference type="EMBL" id="CASHTH010003273">
    <property type="protein sequence ID" value="CAI8042594.1"/>
    <property type="molecule type" value="Genomic_DNA"/>
</dbReference>
<reference evidence="9" key="1">
    <citation type="submission" date="2023-03" db="EMBL/GenBank/DDBJ databases">
        <authorList>
            <person name="Steffen K."/>
            <person name="Cardenas P."/>
        </authorList>
    </citation>
    <scope>NUCLEOTIDE SEQUENCE</scope>
</reference>
<dbReference type="InterPro" id="IPR039745">
    <property type="entry name" value="Vps54"/>
</dbReference>
<dbReference type="Pfam" id="PF10475">
    <property type="entry name" value="Vps54_N"/>
    <property type="match status" value="1"/>
</dbReference>
<dbReference type="AlphaFoldDB" id="A0AA35X3C3"/>
<gene>
    <name evidence="9" type="ORF">GBAR_LOCUS23618</name>
</gene>
<keyword evidence="3" id="KW-0813">Transport</keyword>
<evidence type="ECO:0000256" key="3">
    <source>
        <dbReference type="ARBA" id="ARBA00022448"/>
    </source>
</evidence>
<evidence type="ECO:0000256" key="2">
    <source>
        <dbReference type="ARBA" id="ARBA00009150"/>
    </source>
</evidence>
<proteinExistence type="inferred from homology"/>
<feature type="compositionally biased region" description="Polar residues" evidence="7">
    <location>
        <begin position="529"/>
        <end position="549"/>
    </location>
</feature>
<keyword evidence="6" id="KW-0175">Coiled coil</keyword>
<feature type="compositionally biased region" description="Low complexity" evidence="7">
    <location>
        <begin position="36"/>
        <end position="50"/>
    </location>
</feature>
<comment type="caution">
    <text evidence="9">The sequence shown here is derived from an EMBL/GenBank/DDBJ whole genome shotgun (WGS) entry which is preliminary data.</text>
</comment>
<evidence type="ECO:0000256" key="1">
    <source>
        <dbReference type="ARBA" id="ARBA00004601"/>
    </source>
</evidence>
<name>A0AA35X3C3_GEOBA</name>
<dbReference type="GO" id="GO:0015031">
    <property type="term" value="P:protein transport"/>
    <property type="evidence" value="ECO:0007669"/>
    <property type="project" value="UniProtKB-KW"/>
</dbReference>
<dbReference type="Proteomes" id="UP001174909">
    <property type="component" value="Unassembled WGS sequence"/>
</dbReference>
<comment type="subcellular location">
    <subcellularLocation>
        <location evidence="1">Golgi apparatus</location>
        <location evidence="1">trans-Golgi network</location>
    </subcellularLocation>
</comment>
<evidence type="ECO:0000256" key="7">
    <source>
        <dbReference type="SAM" id="MobiDB-lite"/>
    </source>
</evidence>
<feature type="region of interest" description="Disordered" evidence="7">
    <location>
        <begin position="528"/>
        <end position="549"/>
    </location>
</feature>
<evidence type="ECO:0000256" key="4">
    <source>
        <dbReference type="ARBA" id="ARBA00022927"/>
    </source>
</evidence>
<evidence type="ECO:0000256" key="5">
    <source>
        <dbReference type="ARBA" id="ARBA00023034"/>
    </source>
</evidence>
<comment type="similarity">
    <text evidence="2">Belongs to the VPS54 family.</text>
</comment>